<gene>
    <name evidence="2" type="ORF">G7Y89_g15478</name>
</gene>
<reference evidence="2 3" key="1">
    <citation type="submission" date="2020-03" db="EMBL/GenBank/DDBJ databases">
        <title>Draft Genome Sequence of Cudoniella acicularis.</title>
        <authorList>
            <person name="Buettner E."/>
            <person name="Kellner H."/>
        </authorList>
    </citation>
    <scope>NUCLEOTIDE SEQUENCE [LARGE SCALE GENOMIC DNA]</scope>
    <source>
        <strain evidence="2 3">DSM 108380</strain>
    </source>
</reference>
<keyword evidence="3" id="KW-1185">Reference proteome</keyword>
<organism evidence="2 3">
    <name type="scientific">Cudoniella acicularis</name>
    <dbReference type="NCBI Taxonomy" id="354080"/>
    <lineage>
        <taxon>Eukaryota</taxon>
        <taxon>Fungi</taxon>
        <taxon>Dikarya</taxon>
        <taxon>Ascomycota</taxon>
        <taxon>Pezizomycotina</taxon>
        <taxon>Leotiomycetes</taxon>
        <taxon>Helotiales</taxon>
        <taxon>Tricladiaceae</taxon>
        <taxon>Cudoniella</taxon>
    </lineage>
</organism>
<protein>
    <submittedName>
        <fullName evidence="2">Uncharacterized protein</fullName>
    </submittedName>
</protein>
<evidence type="ECO:0000313" key="3">
    <source>
        <dbReference type="Proteomes" id="UP000566819"/>
    </source>
</evidence>
<accession>A0A8H4VML9</accession>
<feature type="compositionally biased region" description="Basic and acidic residues" evidence="1">
    <location>
        <begin position="12"/>
        <end position="35"/>
    </location>
</feature>
<feature type="region of interest" description="Disordered" evidence="1">
    <location>
        <begin position="1"/>
        <end position="36"/>
    </location>
</feature>
<dbReference type="Proteomes" id="UP000566819">
    <property type="component" value="Unassembled WGS sequence"/>
</dbReference>
<evidence type="ECO:0000313" key="2">
    <source>
        <dbReference type="EMBL" id="KAF4613409.1"/>
    </source>
</evidence>
<dbReference type="AlphaFoldDB" id="A0A8H4VML9"/>
<name>A0A8H4VML9_9HELO</name>
<evidence type="ECO:0000256" key="1">
    <source>
        <dbReference type="SAM" id="MobiDB-lite"/>
    </source>
</evidence>
<comment type="caution">
    <text evidence="2">The sequence shown here is derived from an EMBL/GenBank/DDBJ whole genome shotgun (WGS) entry which is preliminary data.</text>
</comment>
<feature type="region of interest" description="Disordered" evidence="1">
    <location>
        <begin position="51"/>
        <end position="97"/>
    </location>
</feature>
<sequence length="307" mass="34524">MADQYKTPHLLPHPDETREINALKPQEMSEARSKSPADIYFLPEISSPSLDSEAGIAFTREDSDSHADSNDSYYSSDDFESEDEYEDEEFYNSSDTSMSPTTTFPIFNLAPSRTQTFTTAISGVIREYFTRRAPPNSEQDFQNAIDAFRDILLSDLRTPSDTSHSLPTEAKICSYILREGYRYPELTKFALRHLTINASNALVLSHGSTEARFVVIPSSSNIPRWDIYAPHSTFLALNDALERGIPSLGNCVLPPFPEQRHGESILGLMRRKEAFLKEVLELPIDVLLGVRNLGEFLCPIETEDETG</sequence>
<proteinExistence type="predicted"/>
<dbReference type="OrthoDB" id="10353064at2759"/>
<dbReference type="EMBL" id="JAAMPI010002438">
    <property type="protein sequence ID" value="KAF4613409.1"/>
    <property type="molecule type" value="Genomic_DNA"/>
</dbReference>
<feature type="compositionally biased region" description="Basic and acidic residues" evidence="1">
    <location>
        <begin position="59"/>
        <end position="69"/>
    </location>
</feature>
<feature type="compositionally biased region" description="Acidic residues" evidence="1">
    <location>
        <begin position="77"/>
        <end position="90"/>
    </location>
</feature>